<gene>
    <name evidence="4" type="ORF">MVAC_06832</name>
</gene>
<dbReference type="eggNOG" id="ENOG5031E79">
    <property type="taxonomic scope" value="Bacteria"/>
</dbReference>
<proteinExistence type="predicted"/>
<protein>
    <recommendedName>
        <fullName evidence="3">DUF4097 domain-containing protein</fullName>
    </recommendedName>
</protein>
<keyword evidence="5" id="KW-1185">Reference proteome</keyword>
<comment type="caution">
    <text evidence="4">The sequence shown here is derived from an EMBL/GenBank/DDBJ whole genome shotgun (WGS) entry which is preliminary data.</text>
</comment>
<sequence>MTATLATPDSPASPPPQLSPGGRTAIRTLLIVAAAVLLIAVVALSATAAWGVSSFRVVKDSMPLPATLTAVEIDTGSVPVAIRLTSDRESGEPRVDMRMVNSVRAGADPLSVDADGTTARVTIDAEPSEFLRWGRAGEITLVLPPELARRLTVTTRQDVGVVFAQTDLDQFIAHTVDGTVVLNGAARRIDITTEDGDVTTRDPISVSQSFRARTTSGDVSVEFAETPDTIDAETQRGDVVVTLPPPGPYFVDASTGTDNGATVVRVPQTRDREAAASLVTARTDSGDVVISDGR</sequence>
<organism evidence="4 5">
    <name type="scientific">Mycolicibacterium vaccae ATCC 25954</name>
    <dbReference type="NCBI Taxonomy" id="1194972"/>
    <lineage>
        <taxon>Bacteria</taxon>
        <taxon>Bacillati</taxon>
        <taxon>Actinomycetota</taxon>
        <taxon>Actinomycetes</taxon>
        <taxon>Mycobacteriales</taxon>
        <taxon>Mycobacteriaceae</taxon>
        <taxon>Mycolicibacterium</taxon>
    </lineage>
</organism>
<dbReference type="PATRIC" id="fig|1194972.3.peg.1375"/>
<evidence type="ECO:0000313" key="4">
    <source>
        <dbReference type="EMBL" id="EJZ11153.1"/>
    </source>
</evidence>
<evidence type="ECO:0000259" key="3">
    <source>
        <dbReference type="Pfam" id="PF13349"/>
    </source>
</evidence>
<evidence type="ECO:0000313" key="5">
    <source>
        <dbReference type="Proteomes" id="UP000006072"/>
    </source>
</evidence>
<reference evidence="4 5" key="1">
    <citation type="journal article" date="2012" name="J. Bacteriol.">
        <title>Complete Genome Sequence of Mycobacterium vaccae Type Strain ATCC 25954.</title>
        <authorList>
            <person name="Ho Y.S."/>
            <person name="Adroub S.A."/>
            <person name="Abadi M."/>
            <person name="Al Alwan B."/>
            <person name="Alkhateeb R."/>
            <person name="Gao G."/>
            <person name="Ragab A."/>
            <person name="Ali S."/>
            <person name="van Soolingen D."/>
            <person name="Bitter W."/>
            <person name="Pain A."/>
            <person name="Abdallah A.M."/>
        </authorList>
    </citation>
    <scope>NUCLEOTIDE SEQUENCE [LARGE SCALE GENOMIC DNA]</scope>
    <source>
        <strain evidence="4 5">ATCC 25954</strain>
    </source>
</reference>
<keyword evidence="2" id="KW-0812">Transmembrane</keyword>
<evidence type="ECO:0000256" key="1">
    <source>
        <dbReference type="SAM" id="MobiDB-lite"/>
    </source>
</evidence>
<accession>K0V8F9</accession>
<keyword evidence="2" id="KW-1133">Transmembrane helix</keyword>
<dbReference type="RefSeq" id="WP_003930992.1">
    <property type="nucleotide sequence ID" value="NZ_JH814692.1"/>
</dbReference>
<dbReference type="AlphaFoldDB" id="K0V8F9"/>
<feature type="transmembrane region" description="Helical" evidence="2">
    <location>
        <begin position="29"/>
        <end position="52"/>
    </location>
</feature>
<keyword evidence="2" id="KW-0472">Membrane</keyword>
<dbReference type="Pfam" id="PF13349">
    <property type="entry name" value="DUF4097"/>
    <property type="match status" value="1"/>
</dbReference>
<evidence type="ECO:0000256" key="2">
    <source>
        <dbReference type="SAM" id="Phobius"/>
    </source>
</evidence>
<dbReference type="HOGENOM" id="CLU_082708_0_0_11"/>
<dbReference type="Proteomes" id="UP000006072">
    <property type="component" value="Unassembled WGS sequence"/>
</dbReference>
<dbReference type="EMBL" id="ALQA01000010">
    <property type="protein sequence ID" value="EJZ11153.1"/>
    <property type="molecule type" value="Genomic_DNA"/>
</dbReference>
<feature type="domain" description="DUF4097" evidence="3">
    <location>
        <begin position="174"/>
        <end position="289"/>
    </location>
</feature>
<dbReference type="InterPro" id="IPR025164">
    <property type="entry name" value="Toastrack_DUF4097"/>
</dbReference>
<name>K0V8F9_MYCVA</name>
<feature type="region of interest" description="Disordered" evidence="1">
    <location>
        <begin position="1"/>
        <end position="20"/>
    </location>
</feature>